<evidence type="ECO:0000313" key="1">
    <source>
        <dbReference type="EMBL" id="DAE03636.1"/>
    </source>
</evidence>
<organism evidence="1">
    <name type="scientific">Siphoviridae sp. ctsfh5</name>
    <dbReference type="NCBI Taxonomy" id="2825697"/>
    <lineage>
        <taxon>Viruses</taxon>
        <taxon>Duplodnaviria</taxon>
        <taxon>Heunggongvirae</taxon>
        <taxon>Uroviricota</taxon>
        <taxon>Caudoviricetes</taxon>
    </lineage>
</organism>
<protein>
    <submittedName>
        <fullName evidence="1">Uncharacterized protein</fullName>
    </submittedName>
</protein>
<dbReference type="EMBL" id="BK015369">
    <property type="protein sequence ID" value="DAE03636.1"/>
    <property type="molecule type" value="Genomic_DNA"/>
</dbReference>
<reference evidence="1" key="1">
    <citation type="journal article" date="2021" name="Proc. Natl. Acad. Sci. U.S.A.">
        <title>A Catalog of Tens of Thousands of Viruses from Human Metagenomes Reveals Hidden Associations with Chronic Diseases.</title>
        <authorList>
            <person name="Tisza M.J."/>
            <person name="Buck C.B."/>
        </authorList>
    </citation>
    <scope>NUCLEOTIDE SEQUENCE</scope>
    <source>
        <strain evidence="1">Ctsfh5</strain>
    </source>
</reference>
<sequence>MAVKLVTGYKGKDHVTAEQWADFNRGIFGDAAILPVGNKMETAIQTANQITIKDGVAVMDGRQIYIGYGESENISIQSGTQGMLRRDIVVLEYTRDEDTGVEDVQFKVVAGTPSSGSAEDPAINNMDIRTGVSVSQKPFCRVRLNGTAIEGVDSLVQLKELSPHAFAAVVDNLESEDENLALSARQGMELKKMIDNRKMTKLWSGSAGNGQEAFLSEDIDKFNFITLVFRKENKTYHNATFLTSMILKTNETNTAQQILFQNADASIFMESGNKKYLHLWCSSNLALIEVYGH</sequence>
<proteinExistence type="predicted"/>
<name>A0A8S5PBP6_9CAUD</name>
<accession>A0A8S5PBP6</accession>